<keyword evidence="3" id="KW-0805">Transcription regulation</keyword>
<evidence type="ECO:0000259" key="8">
    <source>
        <dbReference type="PROSITE" id="PS50048"/>
    </source>
</evidence>
<feature type="compositionally biased region" description="Low complexity" evidence="7">
    <location>
        <begin position="593"/>
        <end position="610"/>
    </location>
</feature>
<dbReference type="GO" id="GO:0000981">
    <property type="term" value="F:DNA-binding transcription factor activity, RNA polymerase II-specific"/>
    <property type="evidence" value="ECO:0007669"/>
    <property type="project" value="InterPro"/>
</dbReference>
<evidence type="ECO:0000256" key="5">
    <source>
        <dbReference type="ARBA" id="ARBA00023163"/>
    </source>
</evidence>
<dbReference type="InterPro" id="IPR021858">
    <property type="entry name" value="Fun_TF"/>
</dbReference>
<evidence type="ECO:0000256" key="1">
    <source>
        <dbReference type="ARBA" id="ARBA00004123"/>
    </source>
</evidence>
<comment type="subcellular location">
    <subcellularLocation>
        <location evidence="1">Nucleus</location>
    </subcellularLocation>
</comment>
<dbReference type="InterPro" id="IPR036864">
    <property type="entry name" value="Zn2-C6_fun-type_DNA-bd_sf"/>
</dbReference>
<feature type="compositionally biased region" description="Low complexity" evidence="7">
    <location>
        <begin position="78"/>
        <end position="92"/>
    </location>
</feature>
<feature type="compositionally biased region" description="Low complexity" evidence="7">
    <location>
        <begin position="39"/>
        <end position="58"/>
    </location>
</feature>
<feature type="region of interest" description="Disordered" evidence="7">
    <location>
        <begin position="585"/>
        <end position="691"/>
    </location>
</feature>
<dbReference type="EMBL" id="OUUZ01000013">
    <property type="protein sequence ID" value="SPQ24821.1"/>
    <property type="molecule type" value="Genomic_DNA"/>
</dbReference>
<dbReference type="SUPFAM" id="SSF57701">
    <property type="entry name" value="Zn2/Cys6 DNA-binding domain"/>
    <property type="match status" value="1"/>
</dbReference>
<dbReference type="Pfam" id="PF11951">
    <property type="entry name" value="Fungal_trans_2"/>
    <property type="match status" value="2"/>
</dbReference>
<evidence type="ECO:0000256" key="3">
    <source>
        <dbReference type="ARBA" id="ARBA00023015"/>
    </source>
</evidence>
<evidence type="ECO:0000313" key="9">
    <source>
        <dbReference type="EMBL" id="SPQ24821.1"/>
    </source>
</evidence>
<dbReference type="InterPro" id="IPR001138">
    <property type="entry name" value="Zn2Cys6_DnaBD"/>
</dbReference>
<feature type="region of interest" description="Disordered" evidence="7">
    <location>
        <begin position="181"/>
        <end position="226"/>
    </location>
</feature>
<dbReference type="PROSITE" id="PS50048">
    <property type="entry name" value="ZN2_CY6_FUNGAL_2"/>
    <property type="match status" value="1"/>
</dbReference>
<gene>
    <name evidence="9" type="ORF">TT172_LOCUS7240</name>
</gene>
<feature type="compositionally biased region" description="Basic and acidic residues" evidence="7">
    <location>
        <begin position="17"/>
        <end position="29"/>
    </location>
</feature>
<dbReference type="GO" id="GO:0045944">
    <property type="term" value="P:positive regulation of transcription by RNA polymerase II"/>
    <property type="evidence" value="ECO:0007669"/>
    <property type="project" value="TreeGrafter"/>
</dbReference>
<reference evidence="9 10" key="1">
    <citation type="submission" date="2018-04" db="EMBL/GenBank/DDBJ databases">
        <authorList>
            <person name="Huttner S."/>
            <person name="Dainat J."/>
        </authorList>
    </citation>
    <scope>NUCLEOTIDE SEQUENCE [LARGE SCALE GENOMIC DNA]</scope>
</reference>
<dbReference type="GO" id="GO:0005634">
    <property type="term" value="C:nucleus"/>
    <property type="evidence" value="ECO:0007669"/>
    <property type="project" value="UniProtKB-SubCell"/>
</dbReference>
<name>A0A3S5CXI4_9PEZI</name>
<dbReference type="PANTHER" id="PTHR37534">
    <property type="entry name" value="TRANSCRIPTIONAL ACTIVATOR PROTEIN UGA3"/>
    <property type="match status" value="1"/>
</dbReference>
<dbReference type="GO" id="GO:0000976">
    <property type="term" value="F:transcription cis-regulatory region binding"/>
    <property type="evidence" value="ECO:0007669"/>
    <property type="project" value="TreeGrafter"/>
</dbReference>
<evidence type="ECO:0000313" key="10">
    <source>
        <dbReference type="Proteomes" id="UP000289323"/>
    </source>
</evidence>
<evidence type="ECO:0000256" key="2">
    <source>
        <dbReference type="ARBA" id="ARBA00022833"/>
    </source>
</evidence>
<keyword evidence="4" id="KW-0238">DNA-binding</keyword>
<dbReference type="AlphaFoldDB" id="A0A3S5CXI4"/>
<proteinExistence type="predicted"/>
<keyword evidence="2" id="KW-0862">Zinc</keyword>
<dbReference type="GO" id="GO:0008270">
    <property type="term" value="F:zinc ion binding"/>
    <property type="evidence" value="ECO:0007669"/>
    <property type="project" value="InterPro"/>
</dbReference>
<evidence type="ECO:0000256" key="6">
    <source>
        <dbReference type="ARBA" id="ARBA00023242"/>
    </source>
</evidence>
<accession>A0A3S5CXI4</accession>
<dbReference type="CDD" id="cd00067">
    <property type="entry name" value="GAL4"/>
    <property type="match status" value="1"/>
</dbReference>
<evidence type="ECO:0000256" key="7">
    <source>
        <dbReference type="SAM" id="MobiDB-lite"/>
    </source>
</evidence>
<keyword evidence="5" id="KW-0804">Transcription</keyword>
<dbReference type="Gene3D" id="4.10.240.10">
    <property type="entry name" value="Zn(2)-C6 fungal-type DNA-binding domain"/>
    <property type="match status" value="1"/>
</dbReference>
<protein>
    <submittedName>
        <fullName evidence="9">B54f405a-4382-4a64-afb2-3fade924c780</fullName>
    </submittedName>
</protein>
<feature type="domain" description="Zn(2)-C6 fungal-type" evidence="8">
    <location>
        <begin position="234"/>
        <end position="262"/>
    </location>
</feature>
<evidence type="ECO:0000256" key="4">
    <source>
        <dbReference type="ARBA" id="ARBA00023125"/>
    </source>
</evidence>
<feature type="region of interest" description="Disordered" evidence="7">
    <location>
        <begin position="1"/>
        <end position="95"/>
    </location>
</feature>
<keyword evidence="6" id="KW-0539">Nucleus</keyword>
<feature type="compositionally biased region" description="Polar residues" evidence="7">
    <location>
        <begin position="61"/>
        <end position="71"/>
    </location>
</feature>
<dbReference type="SMART" id="SM00066">
    <property type="entry name" value="GAL4"/>
    <property type="match status" value="1"/>
</dbReference>
<feature type="compositionally biased region" description="Polar residues" evidence="7">
    <location>
        <begin position="616"/>
        <end position="634"/>
    </location>
</feature>
<feature type="compositionally biased region" description="Basic and acidic residues" evidence="7">
    <location>
        <begin position="143"/>
        <end position="152"/>
    </location>
</feature>
<dbReference type="Pfam" id="PF00172">
    <property type="entry name" value="Zn_clus"/>
    <property type="match status" value="1"/>
</dbReference>
<sequence length="793" mass="86374">MARRPSAVSDDGGLRWLDSHSMDSDDDGHSAGLSSPWLASFSTGSTSVSAASSTTGFAHTGQLSPVSNGNSVDLPCGPANSSADSSANLASPSPSPIMAAVAHSASSSGRHPPALLGRAGFGNADAADGISRDVVWDEMREAGEAGEAKEAGLEDEEAASKLSAVPKLEPLEDDDFCMENLQEAPPGSIQTHESAPQGVLDQPKPKRPRGRPRKHPLVPNIVPNKVTKGRSKTGCLTCRKRKKKCDEAKPRCMNCEKNAVVCEGYPEKQIWKSGKERAEEARLRSRGFPSITMHPLFPGLETLEDRIFWKHYNEQLSTVLTVEGEHKNAFKELMVPVAVQHQGLMHSILSLASKHIDFDTPYGLSVLKNNPGTSLEALKERSRYHHNQARLQFYNNIEFTKRKQTPDDRSLMAARYGQMLCFLIEALVEGSTRGEHRLHLTVYRSLISTTPPGDSAFLAFIAEFFQYHIFADELIHSVVGQPGRPPPKPLPPLPDIQSPRLLGVADGLLGYLAEITAIRNTIRNRMLAQTDLVIDYYDLYPAVDIDAAIQQWMPLWPPGDSRDLVSLLYKQMMWIYLDRTVYPPSASPPPSVAPSAQSLPLGPHSSPSLSRHAPSAVNTPPLSATTSRASSPRLASSVPGVNGRNSQSDPSFPPPGHSDDLREDDDGGASPPAARSRPGSPPPARQPPRLDPRVTLAVDESLALLELFKPSDPCQRLLLLPCFLVGTACFSPAQQRRVRAAIRTVRGYTGLRNADRVAELLEEVWRLMAAGDWVAAWDWAGVAQRMELDFIPA</sequence>
<feature type="compositionally biased region" description="Basic residues" evidence="7">
    <location>
        <begin position="205"/>
        <end position="216"/>
    </location>
</feature>
<organism evidence="9 10">
    <name type="scientific">Thermothielavioides terrestris</name>
    <dbReference type="NCBI Taxonomy" id="2587410"/>
    <lineage>
        <taxon>Eukaryota</taxon>
        <taxon>Fungi</taxon>
        <taxon>Dikarya</taxon>
        <taxon>Ascomycota</taxon>
        <taxon>Pezizomycotina</taxon>
        <taxon>Sordariomycetes</taxon>
        <taxon>Sordariomycetidae</taxon>
        <taxon>Sordariales</taxon>
        <taxon>Chaetomiaceae</taxon>
        <taxon>Thermothielavioides</taxon>
    </lineage>
</organism>
<feature type="region of interest" description="Disordered" evidence="7">
    <location>
        <begin position="143"/>
        <end position="169"/>
    </location>
</feature>
<feature type="compositionally biased region" description="Low complexity" evidence="7">
    <location>
        <begin position="668"/>
        <end position="678"/>
    </location>
</feature>
<dbReference type="PROSITE" id="PS00463">
    <property type="entry name" value="ZN2_CY6_FUNGAL_1"/>
    <property type="match status" value="1"/>
</dbReference>
<dbReference type="PANTHER" id="PTHR37534:SF38">
    <property type="entry name" value="ZN(2)-C6 FUNGAL-TYPE DOMAIN-CONTAINING PROTEIN"/>
    <property type="match status" value="1"/>
</dbReference>
<dbReference type="Proteomes" id="UP000289323">
    <property type="component" value="Unassembled WGS sequence"/>
</dbReference>